<dbReference type="GeneTree" id="ENSGT00900000143635"/>
<evidence type="ECO:0000313" key="2">
    <source>
        <dbReference type="Ensembl" id="ENSPSNP00000008094.1"/>
    </source>
</evidence>
<sequence length="80" mass="8399">LVDKLRPHPPLLIGQAGGAGGGGGGGHGGSRPLRSGHRQRIQIWTKSGQRHPSPTATAMPAGRTTEIQTTTPAKPSKWRY</sequence>
<keyword evidence="3" id="KW-1185">Reference proteome</keyword>
<evidence type="ECO:0000313" key="3">
    <source>
        <dbReference type="Proteomes" id="UP000694554"/>
    </source>
</evidence>
<evidence type="ECO:0000256" key="1">
    <source>
        <dbReference type="SAM" id="MobiDB-lite"/>
    </source>
</evidence>
<proteinExistence type="predicted"/>
<name>A0A8C9BJE5_PHOSS</name>
<organism evidence="2 3">
    <name type="scientific">Phocoena sinus</name>
    <name type="common">Vaquita</name>
    <dbReference type="NCBI Taxonomy" id="42100"/>
    <lineage>
        <taxon>Eukaryota</taxon>
        <taxon>Metazoa</taxon>
        <taxon>Chordata</taxon>
        <taxon>Craniata</taxon>
        <taxon>Vertebrata</taxon>
        <taxon>Euteleostomi</taxon>
        <taxon>Mammalia</taxon>
        <taxon>Eutheria</taxon>
        <taxon>Laurasiatheria</taxon>
        <taxon>Artiodactyla</taxon>
        <taxon>Whippomorpha</taxon>
        <taxon>Cetacea</taxon>
        <taxon>Odontoceti</taxon>
        <taxon>Phocoenidae</taxon>
        <taxon>Phocoena</taxon>
    </lineage>
</organism>
<reference evidence="2" key="2">
    <citation type="submission" date="2025-08" db="UniProtKB">
        <authorList>
            <consortium name="Ensembl"/>
        </authorList>
    </citation>
    <scope>IDENTIFICATION</scope>
</reference>
<protein>
    <submittedName>
        <fullName evidence="2">Uncharacterized protein</fullName>
    </submittedName>
</protein>
<accession>A0A8C9BJE5</accession>
<dbReference type="Ensembl" id="ENSPSNT00000009169.1">
    <property type="protein sequence ID" value="ENSPSNP00000008094.1"/>
    <property type="gene ID" value="ENSPSNG00000005979.1"/>
</dbReference>
<reference evidence="2" key="1">
    <citation type="submission" date="2019-08" db="EMBL/GenBank/DDBJ databases">
        <title>Phocoena sinus (Vaquita) genome, mPhoSin1, primary haplotype.</title>
        <authorList>
            <person name="Morin P."/>
            <person name="Mountcastle J."/>
            <person name="Fungtammasan C."/>
            <person name="Rhie A."/>
            <person name="Rojas-Bracho L."/>
            <person name="Smith C.R."/>
            <person name="Taylor B.L."/>
            <person name="Gulland F.M.D."/>
            <person name="Musser W."/>
            <person name="Houck M."/>
            <person name="Haase B."/>
            <person name="Paez S."/>
            <person name="Howe K."/>
            <person name="Torrance J."/>
            <person name="Formenti G."/>
            <person name="Phillippy A."/>
            <person name="Ryder O."/>
            <person name="Jarvis E.D."/>
            <person name="Fedrigo O."/>
        </authorList>
    </citation>
    <scope>NUCLEOTIDE SEQUENCE [LARGE SCALE GENOMIC DNA]</scope>
</reference>
<feature type="compositionally biased region" description="Gly residues" evidence="1">
    <location>
        <begin position="15"/>
        <end position="29"/>
    </location>
</feature>
<feature type="region of interest" description="Disordered" evidence="1">
    <location>
        <begin position="1"/>
        <end position="80"/>
    </location>
</feature>
<feature type="compositionally biased region" description="Polar residues" evidence="1">
    <location>
        <begin position="42"/>
        <end position="56"/>
    </location>
</feature>
<dbReference type="Proteomes" id="UP000694554">
    <property type="component" value="Chromosome 15"/>
</dbReference>
<reference evidence="2" key="3">
    <citation type="submission" date="2025-09" db="UniProtKB">
        <authorList>
            <consortium name="Ensembl"/>
        </authorList>
    </citation>
    <scope>IDENTIFICATION</scope>
</reference>
<dbReference type="AlphaFoldDB" id="A0A8C9BJE5"/>